<keyword evidence="6 11" id="KW-0699">rRNA-binding</keyword>
<evidence type="ECO:0000256" key="7">
    <source>
        <dbReference type="ARBA" id="ARBA00022759"/>
    </source>
</evidence>
<dbReference type="InterPro" id="IPR004466">
    <property type="entry name" value="RNase_M5"/>
</dbReference>
<keyword evidence="5" id="KW-0479">Metal-binding</keyword>
<evidence type="ECO:0000256" key="6">
    <source>
        <dbReference type="ARBA" id="ARBA00022730"/>
    </source>
</evidence>
<evidence type="ECO:0000256" key="12">
    <source>
        <dbReference type="NCBIfam" id="TIGR00334"/>
    </source>
</evidence>
<keyword evidence="7 11" id="KW-0255">Endonuclease</keyword>
<dbReference type="PROSITE" id="PS50880">
    <property type="entry name" value="TOPRIM"/>
    <property type="match status" value="1"/>
</dbReference>
<keyword evidence="8 11" id="KW-0378">Hydrolase</keyword>
<keyword evidence="2 11" id="KW-0690">Ribosome biogenesis</keyword>
<dbReference type="SUPFAM" id="SSF110455">
    <property type="entry name" value="Toprim domain"/>
    <property type="match status" value="1"/>
</dbReference>
<dbReference type="Pfam" id="PF13331">
    <property type="entry name" value="DUF4093"/>
    <property type="match status" value="1"/>
</dbReference>
<dbReference type="InterPro" id="IPR025156">
    <property type="entry name" value="RNase_M5_C"/>
</dbReference>
<dbReference type="InterPro" id="IPR006171">
    <property type="entry name" value="TOPRIM_dom"/>
</dbReference>
<evidence type="ECO:0000256" key="2">
    <source>
        <dbReference type="ARBA" id="ARBA00022517"/>
    </source>
</evidence>
<keyword evidence="15" id="KW-1185">Reference proteome</keyword>
<dbReference type="PANTHER" id="PTHR39156:SF1">
    <property type="entry name" value="RIBONUCLEASE M5"/>
    <property type="match status" value="1"/>
</dbReference>
<keyword evidence="9" id="KW-0460">Magnesium</keyword>
<accession>A0ABZ0Q4M3</accession>
<evidence type="ECO:0000256" key="1">
    <source>
        <dbReference type="ARBA" id="ARBA00022490"/>
    </source>
</evidence>
<keyword evidence="3 11" id="KW-0698">rRNA processing</keyword>
<evidence type="ECO:0000256" key="8">
    <source>
        <dbReference type="ARBA" id="ARBA00022801"/>
    </source>
</evidence>
<comment type="subcellular location">
    <subcellularLocation>
        <location evidence="11">Cytoplasm</location>
    </subcellularLocation>
</comment>
<evidence type="ECO:0000259" key="13">
    <source>
        <dbReference type="PROSITE" id="PS50880"/>
    </source>
</evidence>
<comment type="similarity">
    <text evidence="11">Belongs to the ribonuclease M5 family.</text>
</comment>
<evidence type="ECO:0000313" key="15">
    <source>
        <dbReference type="Proteomes" id="UP001302696"/>
    </source>
</evidence>
<evidence type="ECO:0000313" key="14">
    <source>
        <dbReference type="EMBL" id="WPC21953.1"/>
    </source>
</evidence>
<feature type="domain" description="Toprim" evidence="13">
    <location>
        <begin position="5"/>
        <end position="88"/>
    </location>
</feature>
<dbReference type="Pfam" id="PF01751">
    <property type="entry name" value="Toprim"/>
    <property type="match status" value="1"/>
</dbReference>
<evidence type="ECO:0000256" key="9">
    <source>
        <dbReference type="ARBA" id="ARBA00022842"/>
    </source>
</evidence>
<evidence type="ECO:0000256" key="5">
    <source>
        <dbReference type="ARBA" id="ARBA00022723"/>
    </source>
</evidence>
<dbReference type="GO" id="GO:0043822">
    <property type="term" value="F:ribonuclease M5 activity"/>
    <property type="evidence" value="ECO:0007669"/>
    <property type="project" value="UniProtKB-EC"/>
</dbReference>
<dbReference type="Proteomes" id="UP001302696">
    <property type="component" value="Chromosome"/>
</dbReference>
<evidence type="ECO:0000256" key="11">
    <source>
        <dbReference type="HAMAP-Rule" id="MF_01469"/>
    </source>
</evidence>
<dbReference type="NCBIfam" id="TIGR00334">
    <property type="entry name" value="5S_RNA_mat_M5"/>
    <property type="match status" value="1"/>
</dbReference>
<keyword evidence="1 11" id="KW-0963">Cytoplasm</keyword>
<proteinExistence type="inferred from homology"/>
<comment type="function">
    <text evidence="11">Required for correct processing of both the 5' and 3' ends of 5S rRNA precursor. Cleaves both sides of a double-stranded region yielding mature 5S rRNA in one step.</text>
</comment>
<reference evidence="15" key="1">
    <citation type="submission" date="2024-06" db="EMBL/GenBank/DDBJ databases">
        <authorList>
            <person name="Chang H.C."/>
            <person name="Mun S.Y."/>
        </authorList>
    </citation>
    <scope>NUCLEOTIDE SEQUENCE [LARGE SCALE GENOMIC DNA]</scope>
    <source>
        <strain evidence="15">KT1</strain>
    </source>
</reference>
<dbReference type="InterPro" id="IPR034141">
    <property type="entry name" value="TOPRIM_RNase_M5-like"/>
</dbReference>
<dbReference type="Gene3D" id="3.40.1360.10">
    <property type="match status" value="1"/>
</dbReference>
<keyword evidence="10 11" id="KW-0694">RNA-binding</keyword>
<name>A0ABZ0Q4M3_9LACO</name>
<evidence type="ECO:0000256" key="10">
    <source>
        <dbReference type="ARBA" id="ARBA00022884"/>
    </source>
</evidence>
<dbReference type="EC" id="3.1.26.8" evidence="11 12"/>
<dbReference type="RefSeq" id="WP_063696568.1">
    <property type="nucleotide sequence ID" value="NZ_BBIM01000008.1"/>
</dbReference>
<dbReference type="EMBL" id="CP104778">
    <property type="protein sequence ID" value="WPC21953.1"/>
    <property type="molecule type" value="Genomic_DNA"/>
</dbReference>
<evidence type="ECO:0000256" key="3">
    <source>
        <dbReference type="ARBA" id="ARBA00022552"/>
    </source>
</evidence>
<keyword evidence="4 11" id="KW-0540">Nuclease</keyword>
<dbReference type="HAMAP" id="MF_01469">
    <property type="entry name" value="RNase_M5"/>
    <property type="match status" value="1"/>
</dbReference>
<dbReference type="CDD" id="cd01027">
    <property type="entry name" value="TOPRIM_RNase_M5_like"/>
    <property type="match status" value="1"/>
</dbReference>
<dbReference type="SMART" id="SM00493">
    <property type="entry name" value="TOPRIM"/>
    <property type="match status" value="1"/>
</dbReference>
<gene>
    <name evidence="11 14" type="primary">rnmV</name>
    <name evidence="14" type="ORF">N6G96_01695</name>
</gene>
<comment type="catalytic activity">
    <reaction evidence="11">
        <text>Endonucleolytic cleavage of RNA, removing 21 and 42 nucleotides, respectively, from the 5'- and 3'-termini of a 5S-rRNA precursor.</text>
        <dbReference type="EC" id="3.1.26.8"/>
    </reaction>
</comment>
<dbReference type="PANTHER" id="PTHR39156">
    <property type="entry name" value="RIBONUCLEASE M5"/>
    <property type="match status" value="1"/>
</dbReference>
<sequence>MKKIKEVIVVEGKDDTVRINKAVNADTIETRGSAISEQTIDQIRRLQEERGVIVFTDPDFSGEKIRKTISAAVPDVKHAFLARRDAVPSKKGSLGVEHATPQAIRDALDKVYTEVSDAPQTITRADLLDADLIAGQDAKQRRMELCEILNIGYVNGKQLLKRLQLFQISDEDFQDAVSKLGQE</sequence>
<evidence type="ECO:0000256" key="4">
    <source>
        <dbReference type="ARBA" id="ARBA00022722"/>
    </source>
</evidence>
<organism evidence="14 15">
    <name type="scientific">Pediococcus inopinatus</name>
    <dbReference type="NCBI Taxonomy" id="114090"/>
    <lineage>
        <taxon>Bacteria</taxon>
        <taxon>Bacillati</taxon>
        <taxon>Bacillota</taxon>
        <taxon>Bacilli</taxon>
        <taxon>Lactobacillales</taxon>
        <taxon>Lactobacillaceae</taxon>
        <taxon>Pediococcus</taxon>
    </lineage>
</organism>
<protein>
    <recommendedName>
        <fullName evidence="11 12">Ribonuclease M5</fullName>
        <ecNumber evidence="11 12">3.1.26.8</ecNumber>
    </recommendedName>
    <alternativeName>
        <fullName evidence="11">RNase M5</fullName>
    </alternativeName>
    <alternativeName>
        <fullName evidence="11">Ribosomal RNA terminal maturase M5</fullName>
    </alternativeName>
</protein>